<dbReference type="InterPro" id="IPR029044">
    <property type="entry name" value="Nucleotide-diphossugar_trans"/>
</dbReference>
<dbReference type="Proteomes" id="UP000244527">
    <property type="component" value="Chromosome"/>
</dbReference>
<dbReference type="CDD" id="cd06433">
    <property type="entry name" value="GT_2_WfgS_like"/>
    <property type="match status" value="1"/>
</dbReference>
<protein>
    <recommendedName>
        <fullName evidence="1">Glycosyltransferase 2-like domain-containing protein</fullName>
    </recommendedName>
</protein>
<dbReference type="AlphaFoldDB" id="A0A2S1LEN9"/>
<reference evidence="2 3" key="1">
    <citation type="submission" date="2017-04" db="EMBL/GenBank/DDBJ databases">
        <title>Compelte genome sequence of WV33.</title>
        <authorList>
            <person name="Lee P.C."/>
        </authorList>
    </citation>
    <scope>NUCLEOTIDE SEQUENCE [LARGE SCALE GENOMIC DNA]</scope>
    <source>
        <strain evidence="2 3">WV33</strain>
    </source>
</reference>
<dbReference type="OrthoDB" id="9788101at2"/>
<evidence type="ECO:0000313" key="3">
    <source>
        <dbReference type="Proteomes" id="UP000244527"/>
    </source>
</evidence>
<dbReference type="SUPFAM" id="SSF53448">
    <property type="entry name" value="Nucleotide-diphospho-sugar transferases"/>
    <property type="match status" value="1"/>
</dbReference>
<gene>
    <name evidence="2" type="ORF">FFWV33_12070</name>
</gene>
<proteinExistence type="predicted"/>
<dbReference type="PANTHER" id="PTHR22916">
    <property type="entry name" value="GLYCOSYLTRANSFERASE"/>
    <property type="match status" value="1"/>
</dbReference>
<feature type="domain" description="Glycosyltransferase 2-like" evidence="1">
    <location>
        <begin position="4"/>
        <end position="125"/>
    </location>
</feature>
<dbReference type="GO" id="GO:0016758">
    <property type="term" value="F:hexosyltransferase activity"/>
    <property type="evidence" value="ECO:0007669"/>
    <property type="project" value="UniProtKB-ARBA"/>
</dbReference>
<dbReference type="KEGG" id="ffa:FFWV33_12070"/>
<dbReference type="EMBL" id="CP020918">
    <property type="protein sequence ID" value="AWG22197.1"/>
    <property type="molecule type" value="Genomic_DNA"/>
</dbReference>
<keyword evidence="3" id="KW-1185">Reference proteome</keyword>
<evidence type="ECO:0000259" key="1">
    <source>
        <dbReference type="Pfam" id="PF00535"/>
    </source>
</evidence>
<dbReference type="RefSeq" id="WP_108741126.1">
    <property type="nucleotide sequence ID" value="NZ_CP020918.1"/>
</dbReference>
<dbReference type="Gene3D" id="3.90.550.10">
    <property type="entry name" value="Spore Coat Polysaccharide Biosynthesis Protein SpsA, Chain A"/>
    <property type="match status" value="1"/>
</dbReference>
<accession>A0A2S1LEN9</accession>
<dbReference type="PANTHER" id="PTHR22916:SF67">
    <property type="entry name" value="COLANIC ACID BIOSYNTHESIS GLYCOSYL TRANSFERASE WCAE-RELATED"/>
    <property type="match status" value="1"/>
</dbReference>
<dbReference type="InterPro" id="IPR001173">
    <property type="entry name" value="Glyco_trans_2-like"/>
</dbReference>
<dbReference type="Pfam" id="PF00535">
    <property type="entry name" value="Glycos_transf_2"/>
    <property type="match status" value="1"/>
</dbReference>
<sequence length="264" mass="30121">MKLSIITINYNDVAGLKRTVDSVKKQTWIEYEHIIIDGGSSDGSEEYLQEHEQYFSYWVSEPDGGIYNAMNKGVLQAKGDYLLMLNTGDILHNEQVLHQVFHNTNRYEDIIYGDVDRESKGLVFTESIFPDSLSFGFLRNGMISHQAVFFKKSLHDEVGLYDETIKYGADWYFITLAVCKYNASYIHLKMKMAICNADGLTSSPKEFAAMATERTTVLRREFPGFIDDYLLFDKIEDSKLANKLKRGSSKVIDTAKGVVKKILK</sequence>
<name>A0A2S1LEN9_9FLAO</name>
<evidence type="ECO:0000313" key="2">
    <source>
        <dbReference type="EMBL" id="AWG22197.1"/>
    </source>
</evidence>
<organism evidence="2 3">
    <name type="scientific">Flavobacterium faecale</name>
    <dbReference type="NCBI Taxonomy" id="1355330"/>
    <lineage>
        <taxon>Bacteria</taxon>
        <taxon>Pseudomonadati</taxon>
        <taxon>Bacteroidota</taxon>
        <taxon>Flavobacteriia</taxon>
        <taxon>Flavobacteriales</taxon>
        <taxon>Flavobacteriaceae</taxon>
        <taxon>Flavobacterium</taxon>
    </lineage>
</organism>